<comment type="caution">
    <text evidence="2">The sequence shown here is derived from an EMBL/GenBank/DDBJ whole genome shotgun (WGS) entry which is preliminary data.</text>
</comment>
<evidence type="ECO:0000313" key="2">
    <source>
        <dbReference type="EMBL" id="KAF4716621.1"/>
    </source>
</evidence>
<gene>
    <name evidence="2" type="ORF">FOZ62_005994</name>
</gene>
<dbReference type="Proteomes" id="UP000574390">
    <property type="component" value="Unassembled WGS sequence"/>
</dbReference>
<dbReference type="AlphaFoldDB" id="A0A7J6R8J0"/>
<feature type="region of interest" description="Disordered" evidence="1">
    <location>
        <begin position="156"/>
        <end position="178"/>
    </location>
</feature>
<dbReference type="EMBL" id="JABANM010024192">
    <property type="protein sequence ID" value="KAF4716621.1"/>
    <property type="molecule type" value="Genomic_DNA"/>
</dbReference>
<evidence type="ECO:0000256" key="1">
    <source>
        <dbReference type="SAM" id="MobiDB-lite"/>
    </source>
</evidence>
<protein>
    <submittedName>
        <fullName evidence="2">Uncharacterized protein</fullName>
    </submittedName>
</protein>
<sequence>MVVGILLRLDGNWYGGMIPPYQLPSSQSSEIPLESMKTAHVCVRLALLDARMKAKNKYDRNRSTPDFAEGDIVGLRAPPRQSKLSLKWRGPFIVSDPCNNTVVLKSVPHGPPSTSTRVNVDRLIHLNLSGDLGTTTTADRLGERDQQNLADVPVIPVPRQTTGDPRVSAPSVVTTPPERLPKQSITEADTRQVCPDKLSRVGDTHQRGAAEGSDELTDHGRDFALVDRSSRDDFVAIGTTQDDRTMITALFNACPEQGGLSPRRAVELIMGYPGYRRGYLKNVIRHTISLTIDRYGWLQRLHDRLYFIEDTLGVGYVIGELLRSSITGEEKQHLVRFYQTVRPGSDVIREERTPSEWIQDRDVIFPLAVTTERLPNGHLRLTKESFARLEPYNFSLEDYDPPSVGLYDSGF</sequence>
<name>A0A7J6R8J0_PEROL</name>
<reference evidence="2 3" key="1">
    <citation type="submission" date="2020-04" db="EMBL/GenBank/DDBJ databases">
        <title>Perkinsus olseni comparative genomics.</title>
        <authorList>
            <person name="Bogema D.R."/>
        </authorList>
    </citation>
    <scope>NUCLEOTIDE SEQUENCE [LARGE SCALE GENOMIC DNA]</scope>
    <source>
        <strain evidence="2">ATCC PRA-205</strain>
    </source>
</reference>
<evidence type="ECO:0000313" key="3">
    <source>
        <dbReference type="Proteomes" id="UP000574390"/>
    </source>
</evidence>
<accession>A0A7J6R8J0</accession>
<proteinExistence type="predicted"/>
<organism evidence="2 3">
    <name type="scientific">Perkinsus olseni</name>
    <name type="common">Perkinsus atlanticus</name>
    <dbReference type="NCBI Taxonomy" id="32597"/>
    <lineage>
        <taxon>Eukaryota</taxon>
        <taxon>Sar</taxon>
        <taxon>Alveolata</taxon>
        <taxon>Perkinsozoa</taxon>
        <taxon>Perkinsea</taxon>
        <taxon>Perkinsida</taxon>
        <taxon>Perkinsidae</taxon>
        <taxon>Perkinsus</taxon>
    </lineage>
</organism>